<proteinExistence type="predicted"/>
<protein>
    <recommendedName>
        <fullName evidence="3">DUF5011 domain-containing protein</fullName>
    </recommendedName>
</protein>
<accession>A0A7U9TIS9</accession>
<keyword evidence="2" id="KW-1185">Reference proteome</keyword>
<dbReference type="Gene3D" id="2.60.40.10">
    <property type="entry name" value="Immunoglobulins"/>
    <property type="match status" value="4"/>
</dbReference>
<dbReference type="PANTHER" id="PTHR24273:SF32">
    <property type="entry name" value="HYALIN"/>
    <property type="match status" value="1"/>
</dbReference>
<reference evidence="1" key="1">
    <citation type="submission" date="2021-01" db="EMBL/GenBank/DDBJ databases">
        <title>Draft genome sequence of Acholeplasmataceae bacterium strain Mahy22.</title>
        <authorList>
            <person name="Watanabe M."/>
            <person name="Kojima H."/>
            <person name="Fukui M."/>
        </authorList>
    </citation>
    <scope>NUCLEOTIDE SEQUENCE</scope>
    <source>
        <strain evidence="1">Mahy22</strain>
    </source>
</reference>
<dbReference type="RefSeq" id="WP_176240015.1">
    <property type="nucleotide sequence ID" value="NZ_AP024412.1"/>
</dbReference>
<dbReference type="InterPro" id="IPR013783">
    <property type="entry name" value="Ig-like_fold"/>
</dbReference>
<name>A0A7U9TIS9_9MOLU</name>
<gene>
    <name evidence="1" type="ORF">MPAN_003880</name>
</gene>
<dbReference type="PANTHER" id="PTHR24273">
    <property type="entry name" value="FI04643P-RELATED"/>
    <property type="match status" value="1"/>
</dbReference>
<dbReference type="AlphaFoldDB" id="A0A7U9TIS9"/>
<organism evidence="1 2">
    <name type="scientific">Mariniplasma anaerobium</name>
    <dbReference type="NCBI Taxonomy" id="2735436"/>
    <lineage>
        <taxon>Bacteria</taxon>
        <taxon>Bacillati</taxon>
        <taxon>Mycoplasmatota</taxon>
        <taxon>Mollicutes</taxon>
        <taxon>Acholeplasmatales</taxon>
        <taxon>Acholeplasmataceae</taxon>
        <taxon>Mariniplasma</taxon>
    </lineage>
</organism>
<evidence type="ECO:0008006" key="3">
    <source>
        <dbReference type="Google" id="ProtNLM"/>
    </source>
</evidence>
<dbReference type="Proteomes" id="UP000620133">
    <property type="component" value="Chromosome"/>
</dbReference>
<evidence type="ECO:0000313" key="1">
    <source>
        <dbReference type="EMBL" id="BCR35495.1"/>
    </source>
</evidence>
<dbReference type="KEGG" id="manr:MPAN_003880"/>
<dbReference type="EMBL" id="AP024412">
    <property type="protein sequence ID" value="BCR35495.1"/>
    <property type="molecule type" value="Genomic_DNA"/>
</dbReference>
<sequence>MSFFDIFFNFTILLLNVSWFNTEVDLPLDSNIYDYLETVEARIYDDGMLIDDARVSYQFNGVNHSFVSTIKTSYVKTYTLYVEAYFEDYDLKDITILEINVCDFDAPEITYIPTYTINYLDDLPDFTKNVEYIDNYDQNDQLTLSIDTSAINETSIGAYEIIYRISDSSHNESMYTKLFNIVDKTAPTIELIKEITLDVNQAFIVEDFLKVEDNYDANIRLKILDEQVDYDQLGVYEMTVIATDLSRNSSNEIFLVNIVDQSPPDLILKTNPAPISVFSTITEELLKSYILSIADNYDLISVDDVIMTHDIDQTRLGDYHIYYTCSDQSHNTVSQTLEIEVIDDIKPVVEVITPLVFDVFDQDPMMSDYFLITDNYNDFDDLDIKYTYSFDIDEIGRYQIRVEVTDKSKNKTIYLTDASVIDQIPPVITQVSEIIITNFEELDLSIYFNAIDEYDGELTQITIDDYQVDYQKLGAYDIIVSASDLSNNTSFFFTKVHIIDIKSPNLTLSTQKIYLDLDSSMNDEVSYIIDIYDDYDDLSVGDVFIESTIKTDTIGQYELIYTIIDSSLNEFSQKIDVYVDDYTPPNISGFPLYISMYDTIDLLEGLTIDDNIGIYDIYYEPTVLDTSYPGSYEIWYTVLDQRGNKTSFSRMIYIQEIDQSYQINDFIPIIITMISSMSVIYYLYKKM</sequence>
<evidence type="ECO:0000313" key="2">
    <source>
        <dbReference type="Proteomes" id="UP000620133"/>
    </source>
</evidence>